<proteinExistence type="predicted"/>
<dbReference type="PANTHER" id="PTHR35007">
    <property type="entry name" value="INTEGRAL MEMBRANE PROTEIN-RELATED"/>
    <property type="match status" value="1"/>
</dbReference>
<dbReference type="EMBL" id="BJYK01000001">
    <property type="protein sequence ID" value="GEN79470.1"/>
    <property type="molecule type" value="Genomic_DNA"/>
</dbReference>
<name>A0A511YW88_9CELL</name>
<evidence type="ECO:0000256" key="4">
    <source>
        <dbReference type="ARBA" id="ARBA00022989"/>
    </source>
</evidence>
<feature type="domain" description="Type II secretion system protein GspF" evidence="7">
    <location>
        <begin position="176"/>
        <end position="300"/>
    </location>
</feature>
<keyword evidence="5 6" id="KW-0472">Membrane</keyword>
<keyword evidence="3 6" id="KW-0812">Transmembrane</keyword>
<evidence type="ECO:0000313" key="8">
    <source>
        <dbReference type="EMBL" id="GEN79470.1"/>
    </source>
</evidence>
<organism evidence="8 9">
    <name type="scientific">Actinotalea fermentans</name>
    <dbReference type="NCBI Taxonomy" id="43671"/>
    <lineage>
        <taxon>Bacteria</taxon>
        <taxon>Bacillati</taxon>
        <taxon>Actinomycetota</taxon>
        <taxon>Actinomycetes</taxon>
        <taxon>Micrococcales</taxon>
        <taxon>Cellulomonadaceae</taxon>
        <taxon>Actinotalea</taxon>
    </lineage>
</organism>
<feature type="transmembrane region" description="Helical" evidence="6">
    <location>
        <begin position="6"/>
        <end position="27"/>
    </location>
</feature>
<dbReference type="OrthoDB" id="5185234at2"/>
<evidence type="ECO:0000313" key="9">
    <source>
        <dbReference type="Proteomes" id="UP000321484"/>
    </source>
</evidence>
<evidence type="ECO:0000256" key="3">
    <source>
        <dbReference type="ARBA" id="ARBA00022692"/>
    </source>
</evidence>
<evidence type="ECO:0000256" key="1">
    <source>
        <dbReference type="ARBA" id="ARBA00004651"/>
    </source>
</evidence>
<reference evidence="8 9" key="1">
    <citation type="submission" date="2019-07" db="EMBL/GenBank/DDBJ databases">
        <title>Whole genome shotgun sequence of Actinotalea fermentans NBRC 105374.</title>
        <authorList>
            <person name="Hosoyama A."/>
            <person name="Uohara A."/>
            <person name="Ohji S."/>
            <person name="Ichikawa N."/>
        </authorList>
    </citation>
    <scope>NUCLEOTIDE SEQUENCE [LARGE SCALE GENOMIC DNA]</scope>
    <source>
        <strain evidence="8 9">NBRC 105374</strain>
    </source>
</reference>
<comment type="caution">
    <text evidence="8">The sequence shown here is derived from an EMBL/GenBank/DDBJ whole genome shotgun (WGS) entry which is preliminary data.</text>
</comment>
<accession>A0A511YW88</accession>
<evidence type="ECO:0000256" key="5">
    <source>
        <dbReference type="ARBA" id="ARBA00023136"/>
    </source>
</evidence>
<dbReference type="GO" id="GO:0005886">
    <property type="term" value="C:plasma membrane"/>
    <property type="evidence" value="ECO:0007669"/>
    <property type="project" value="UniProtKB-SubCell"/>
</dbReference>
<keyword evidence="4 6" id="KW-1133">Transmembrane helix</keyword>
<feature type="transmembrane region" description="Helical" evidence="6">
    <location>
        <begin position="109"/>
        <end position="129"/>
    </location>
</feature>
<gene>
    <name evidence="8" type="ORF">AFE02nite_12040</name>
</gene>
<protein>
    <submittedName>
        <fullName evidence="8">Pilus assembly protein TadB</fullName>
    </submittedName>
</protein>
<dbReference type="RefSeq" id="WP_146819209.1">
    <property type="nucleotide sequence ID" value="NZ_BJYK01000001.1"/>
</dbReference>
<dbReference type="PANTHER" id="PTHR35007:SF2">
    <property type="entry name" value="PILUS ASSEMBLE PROTEIN"/>
    <property type="match status" value="1"/>
</dbReference>
<evidence type="ECO:0000259" key="7">
    <source>
        <dbReference type="Pfam" id="PF00482"/>
    </source>
</evidence>
<evidence type="ECO:0000256" key="2">
    <source>
        <dbReference type="ARBA" id="ARBA00022475"/>
    </source>
</evidence>
<keyword evidence="2" id="KW-1003">Cell membrane</keyword>
<feature type="transmembrane region" description="Helical" evidence="6">
    <location>
        <begin position="135"/>
        <end position="161"/>
    </location>
</feature>
<dbReference type="InterPro" id="IPR018076">
    <property type="entry name" value="T2SS_GspF_dom"/>
</dbReference>
<dbReference type="AlphaFoldDB" id="A0A511YW88"/>
<keyword evidence="9" id="KW-1185">Reference proteome</keyword>
<dbReference type="Pfam" id="PF00482">
    <property type="entry name" value="T2SSF"/>
    <property type="match status" value="1"/>
</dbReference>
<comment type="subcellular location">
    <subcellularLocation>
        <location evidence="1">Cell membrane</location>
        <topology evidence="1">Multi-pass membrane protein</topology>
    </subcellularLocation>
</comment>
<sequence length="311" mass="31631">MTPSALGALAGLGAGLGAWLVVARLAARRPSLDDRLGPYLRPVGGTGPSVPTPAGAPAPFRTLERLLAPVMRDAIRLVERVGSPSADVEGRLARAGRGGTLDQFRATQVVACAIGAAGGLAVALMLVTGRGLHPVAALALVAAGVAAGLVAHDVALTAAIARRERRLLAELPTVAELLALAVAAGEGPLSALERVGRTVQGELAAEIRQVLAETRAGAPLAAALEHLADRTGLAPLARFTEGIAVAVERGTPLADVLRAQAADAREASRRALLETGGRREIAMMAPVVFLVLPVTVAFAVFPGLAALRIDL</sequence>
<dbReference type="Proteomes" id="UP000321484">
    <property type="component" value="Unassembled WGS sequence"/>
</dbReference>
<evidence type="ECO:0000256" key="6">
    <source>
        <dbReference type="SAM" id="Phobius"/>
    </source>
</evidence>
<feature type="transmembrane region" description="Helical" evidence="6">
    <location>
        <begin position="287"/>
        <end position="309"/>
    </location>
</feature>